<feature type="chain" id="PRO_5046073934" evidence="8">
    <location>
        <begin position="24"/>
        <end position="478"/>
    </location>
</feature>
<evidence type="ECO:0000259" key="9">
    <source>
        <dbReference type="PROSITE" id="PS52029"/>
    </source>
</evidence>
<dbReference type="Gene3D" id="2.40.440.10">
    <property type="entry name" value="L,D-transpeptidase catalytic domain-like"/>
    <property type="match status" value="1"/>
</dbReference>
<evidence type="ECO:0000256" key="1">
    <source>
        <dbReference type="ARBA" id="ARBA00004752"/>
    </source>
</evidence>
<reference evidence="10" key="1">
    <citation type="submission" date="2022-05" db="EMBL/GenBank/DDBJ databases">
        <authorList>
            <person name="Jo J.-H."/>
            <person name="Im W.-T."/>
        </authorList>
    </citation>
    <scope>NUCLEOTIDE SEQUENCE</scope>
    <source>
        <strain evidence="10">SE158</strain>
    </source>
</reference>
<dbReference type="InterPro" id="IPR038063">
    <property type="entry name" value="Transpep_catalytic_dom"/>
</dbReference>
<dbReference type="PANTHER" id="PTHR41533">
    <property type="entry name" value="L,D-TRANSPEPTIDASE HI_1667-RELATED"/>
    <property type="match status" value="1"/>
</dbReference>
<evidence type="ECO:0000313" key="10">
    <source>
        <dbReference type="EMBL" id="MCL6684367.1"/>
    </source>
</evidence>
<evidence type="ECO:0000256" key="4">
    <source>
        <dbReference type="ARBA" id="ARBA00022960"/>
    </source>
</evidence>
<dbReference type="PANTHER" id="PTHR41533:SF2">
    <property type="entry name" value="BLR7131 PROTEIN"/>
    <property type="match status" value="1"/>
</dbReference>
<dbReference type="Pfam" id="PF03734">
    <property type="entry name" value="YkuD"/>
    <property type="match status" value="1"/>
</dbReference>
<dbReference type="EMBL" id="JAMGBD010000002">
    <property type="protein sequence ID" value="MCL6684367.1"/>
    <property type="molecule type" value="Genomic_DNA"/>
</dbReference>
<feature type="active site" description="Proton donor/acceptor" evidence="7">
    <location>
        <position position="354"/>
    </location>
</feature>
<keyword evidence="8" id="KW-0732">Signal</keyword>
<proteinExistence type="inferred from homology"/>
<comment type="pathway">
    <text evidence="1 7">Cell wall biogenesis; peptidoglycan biosynthesis.</text>
</comment>
<organism evidence="10 11">
    <name type="scientific">Sphingomonas alba</name>
    <dbReference type="NCBI Taxonomy" id="2908208"/>
    <lineage>
        <taxon>Bacteria</taxon>
        <taxon>Pseudomonadati</taxon>
        <taxon>Pseudomonadota</taxon>
        <taxon>Alphaproteobacteria</taxon>
        <taxon>Sphingomonadales</taxon>
        <taxon>Sphingomonadaceae</taxon>
        <taxon>Sphingomonas</taxon>
    </lineage>
</organism>
<evidence type="ECO:0000313" key="11">
    <source>
        <dbReference type="Proteomes" id="UP001165363"/>
    </source>
</evidence>
<evidence type="ECO:0000256" key="6">
    <source>
        <dbReference type="ARBA" id="ARBA00023316"/>
    </source>
</evidence>
<evidence type="ECO:0000256" key="5">
    <source>
        <dbReference type="ARBA" id="ARBA00022984"/>
    </source>
</evidence>
<dbReference type="SUPFAM" id="SSF141523">
    <property type="entry name" value="L,D-transpeptidase catalytic domain-like"/>
    <property type="match status" value="1"/>
</dbReference>
<keyword evidence="11" id="KW-1185">Reference proteome</keyword>
<protein>
    <submittedName>
        <fullName evidence="10">L,D-transpeptidase family protein</fullName>
    </submittedName>
</protein>
<dbReference type="Proteomes" id="UP001165363">
    <property type="component" value="Unassembled WGS sequence"/>
</dbReference>
<name>A0ABT0RPF6_9SPHN</name>
<feature type="signal peptide" evidence="8">
    <location>
        <begin position="1"/>
        <end position="23"/>
    </location>
</feature>
<keyword evidence="4 7" id="KW-0133">Cell shape</keyword>
<dbReference type="CDD" id="cd16913">
    <property type="entry name" value="YkuD_like"/>
    <property type="match status" value="1"/>
</dbReference>
<evidence type="ECO:0000256" key="3">
    <source>
        <dbReference type="ARBA" id="ARBA00022679"/>
    </source>
</evidence>
<dbReference type="RefSeq" id="WP_249848782.1">
    <property type="nucleotide sequence ID" value="NZ_JAMGBD010000002.1"/>
</dbReference>
<dbReference type="InterPro" id="IPR052905">
    <property type="entry name" value="LD-transpeptidase_YkuD-like"/>
</dbReference>
<evidence type="ECO:0000256" key="7">
    <source>
        <dbReference type="PROSITE-ProRule" id="PRU01373"/>
    </source>
</evidence>
<dbReference type="PROSITE" id="PS52029">
    <property type="entry name" value="LD_TPASE"/>
    <property type="match status" value="1"/>
</dbReference>
<dbReference type="InterPro" id="IPR005490">
    <property type="entry name" value="LD_TPept_cat_dom"/>
</dbReference>
<dbReference type="Pfam" id="PF20142">
    <property type="entry name" value="Scaffold"/>
    <property type="match status" value="1"/>
</dbReference>
<evidence type="ECO:0000256" key="8">
    <source>
        <dbReference type="SAM" id="SignalP"/>
    </source>
</evidence>
<feature type="domain" description="L,D-TPase catalytic" evidence="9">
    <location>
        <begin position="216"/>
        <end position="413"/>
    </location>
</feature>
<accession>A0ABT0RPF6</accession>
<feature type="active site" description="Nucleophile" evidence="7">
    <location>
        <position position="373"/>
    </location>
</feature>
<sequence length="478" mass="51390">MLGRSSLLMALAATMVAATPADAKKKDLPPPAPVAPPQVALPDSPNGVAVRYFYERRNYAPIWFKQGGGDEAIAQLLSILNNASVDGMANGAQVAATVGARVMAARAGDEMAHKVAELALTAAWVDYVQALQRPDTNVIWGDPYLSLKPGNPDRIMALLAAAPSLPSHLQSVSTVNPIYAKIREIALTEAAANGGRPSDKTRLNLERSRILPASGKFILVNSAEQRLHMYDNWQEAGSMKVVVGDKDHYGLPTPIVVSSINYAIANPYWHVPEHLVRKFAPRVQAQGQSFMDRNGYEVLTDFGPSGQPVPISSIDWKAVQAGTTKVLMRQKPNSINSMGRMKFPFPNREGIYLHDTPMKEYFSLANRAKSNGCIRVEDYRKLAYWLFGHDVAAAGSGPEQHISLPRGVPVYVTYLTMVPSTDGMASFEDRYGWDRPGVLAGGMDITIGISAAAGSAEVLEGSSGAPKTGSAKAAGSPH</sequence>
<dbReference type="InterPro" id="IPR045380">
    <property type="entry name" value="LD_TPept_scaffold_dom"/>
</dbReference>
<keyword evidence="5 7" id="KW-0573">Peptidoglycan synthesis</keyword>
<comment type="caution">
    <text evidence="10">The sequence shown here is derived from an EMBL/GenBank/DDBJ whole genome shotgun (WGS) entry which is preliminary data.</text>
</comment>
<comment type="similarity">
    <text evidence="2">Belongs to the YkuD family.</text>
</comment>
<evidence type="ECO:0000256" key="2">
    <source>
        <dbReference type="ARBA" id="ARBA00005992"/>
    </source>
</evidence>
<keyword evidence="6 7" id="KW-0961">Cell wall biogenesis/degradation</keyword>
<gene>
    <name evidence="10" type="ORF">LZ536_10715</name>
</gene>
<keyword evidence="3" id="KW-0808">Transferase</keyword>